<comment type="caution">
    <text evidence="1">The sequence shown here is derived from an EMBL/GenBank/DDBJ whole genome shotgun (WGS) entry which is preliminary data.</text>
</comment>
<proteinExistence type="predicted"/>
<dbReference type="AlphaFoldDB" id="X1VV38"/>
<protein>
    <recommendedName>
        <fullName evidence="2">MalT-like TPR region domain-containing protein</fullName>
    </recommendedName>
</protein>
<dbReference type="EMBL" id="BARW01036946">
    <property type="protein sequence ID" value="GAJ21661.1"/>
    <property type="molecule type" value="Genomic_DNA"/>
</dbReference>
<name>X1VV38_9ZZZZ</name>
<feature type="non-terminal residue" evidence="1">
    <location>
        <position position="1"/>
    </location>
</feature>
<gene>
    <name evidence="1" type="ORF">S12H4_57193</name>
</gene>
<evidence type="ECO:0008006" key="2">
    <source>
        <dbReference type="Google" id="ProtNLM"/>
    </source>
</evidence>
<evidence type="ECO:0000313" key="1">
    <source>
        <dbReference type="EMBL" id="GAJ21661.1"/>
    </source>
</evidence>
<accession>X1VV38</accession>
<reference evidence="1" key="1">
    <citation type="journal article" date="2014" name="Front. Microbiol.">
        <title>High frequency of phylogenetically diverse reductive dehalogenase-homologous genes in deep subseafloor sedimentary metagenomes.</title>
        <authorList>
            <person name="Kawai M."/>
            <person name="Futagami T."/>
            <person name="Toyoda A."/>
            <person name="Takaki Y."/>
            <person name="Nishi S."/>
            <person name="Hori S."/>
            <person name="Arai W."/>
            <person name="Tsubouchi T."/>
            <person name="Morono Y."/>
            <person name="Uchiyama I."/>
            <person name="Ito T."/>
            <person name="Fujiyama A."/>
            <person name="Inagaki F."/>
            <person name="Takami H."/>
        </authorList>
    </citation>
    <scope>NUCLEOTIDE SEQUENCE</scope>
    <source>
        <strain evidence="1">Expedition CK06-06</strain>
    </source>
</reference>
<sequence length="168" mass="18837">IAPANAENHKDLLWLRMALCRMKSGAPEQAERLLDTTAKSRSYVVRLMTNYHRSLLAMQKKQYLNARTRAYQAIALIDAVDTNKDLSSSLQSDCYFLVAESMTRNVLSLCDADADLPSKLWSNSAEIDPFAGLNREQLETLLNSGSDYLNEGLLGPQIRKIEHEESSS</sequence>
<organism evidence="1">
    <name type="scientific">marine sediment metagenome</name>
    <dbReference type="NCBI Taxonomy" id="412755"/>
    <lineage>
        <taxon>unclassified sequences</taxon>
        <taxon>metagenomes</taxon>
        <taxon>ecological metagenomes</taxon>
    </lineage>
</organism>